<feature type="domain" description="FAS1" evidence="2">
    <location>
        <begin position="176"/>
        <end position="324"/>
    </location>
</feature>
<sequence>MLQFSVVFLILYTVCVQSQTIKQLLDSDIPELSTLKSYLINMKRNIYTKEFSSTEQTLTFFAPNNDAFEKLPKGQRDMYNSASLSAADHFGEVLAYHTGIAVDEPLKLVQFTQQTNTVGNVARRLIFYTKEGTIYYANGARIVRGDIVASNGVIHIVDTIMSTMTATGGIYDKLINPVSQNTKVPQPKFTKFVRLLKAYEQQSVSGVRALNCMKHAKSTATVFAPTDDAFVNINTIRFNQLTGNPTQLKRVVDSHVMCSGVFFTNILMDQRSGNGLNAYYGVVKPKLFLDDLYISNGCVKGQILKDSANMTLSNGVIQPIDRVLGYLYNTILEELAVRQDVRDFNRYAQGSQPVRDKMSWEGLPTLEVPESDKFTVFAPQDSSYVTDISQNRNLDNILLSHMLGGEITLEKLISRTRFNTLGKKDGYSNEQAELVVQFEINDNGEKEYYVSVNNVRGKIIKSDICVRNGIIHIVDSLLAVPSQSPMQFLEDNDDLSTFFREVQFMNHFLEDKTKTITIFAPTNKAFSEMRKSRVGNQLLGFNYRNAFKRVLNRHVIIGRAILLSETQLPMDNIQSEFDEISLRKIGSSYKVLFNNNQDVVQIIKADNRVTNGVVHVIDEVMFIDDLNAKEIVGDATAMRISAVTLSLMCFVAFLLSNNS</sequence>
<dbReference type="PANTHER" id="PTHR10900:SF77">
    <property type="entry name" value="FI19380P1"/>
    <property type="match status" value="1"/>
</dbReference>
<dbReference type="PROSITE" id="PS50213">
    <property type="entry name" value="FAS1"/>
    <property type="match status" value="4"/>
</dbReference>
<dbReference type="InterPro" id="IPR050904">
    <property type="entry name" value="Adhesion/Biosynth-related"/>
</dbReference>
<dbReference type="Gene3D" id="2.30.180.10">
    <property type="entry name" value="FAS1 domain"/>
    <property type="match status" value="4"/>
</dbReference>
<gene>
    <name evidence="3" type="ORF">LSH36_86g06043</name>
</gene>
<dbReference type="SUPFAM" id="SSF82153">
    <property type="entry name" value="FAS1 domain"/>
    <property type="match status" value="4"/>
</dbReference>
<accession>A0AAD9K1D1</accession>
<feature type="domain" description="FAS1" evidence="2">
    <location>
        <begin position="328"/>
        <end position="478"/>
    </location>
</feature>
<comment type="caution">
    <text evidence="3">The sequence shown here is derived from an EMBL/GenBank/DDBJ whole genome shotgun (WGS) entry which is preliminary data.</text>
</comment>
<organism evidence="3 4">
    <name type="scientific">Paralvinella palmiformis</name>
    <dbReference type="NCBI Taxonomy" id="53620"/>
    <lineage>
        <taxon>Eukaryota</taxon>
        <taxon>Metazoa</taxon>
        <taxon>Spiralia</taxon>
        <taxon>Lophotrochozoa</taxon>
        <taxon>Annelida</taxon>
        <taxon>Polychaeta</taxon>
        <taxon>Sedentaria</taxon>
        <taxon>Canalipalpata</taxon>
        <taxon>Terebellida</taxon>
        <taxon>Terebelliformia</taxon>
        <taxon>Alvinellidae</taxon>
        <taxon>Paralvinella</taxon>
    </lineage>
</organism>
<evidence type="ECO:0000313" key="3">
    <source>
        <dbReference type="EMBL" id="KAK2163081.1"/>
    </source>
</evidence>
<dbReference type="PANTHER" id="PTHR10900">
    <property type="entry name" value="PERIOSTIN-RELATED"/>
    <property type="match status" value="1"/>
</dbReference>
<dbReference type="EMBL" id="JAODUP010000086">
    <property type="protein sequence ID" value="KAK2163081.1"/>
    <property type="molecule type" value="Genomic_DNA"/>
</dbReference>
<evidence type="ECO:0000256" key="1">
    <source>
        <dbReference type="SAM" id="SignalP"/>
    </source>
</evidence>
<dbReference type="InterPro" id="IPR000782">
    <property type="entry name" value="FAS1_domain"/>
</dbReference>
<feature type="signal peptide" evidence="1">
    <location>
        <begin position="1"/>
        <end position="18"/>
    </location>
</feature>
<feature type="domain" description="FAS1" evidence="2">
    <location>
        <begin position="482"/>
        <end position="621"/>
    </location>
</feature>
<evidence type="ECO:0000259" key="2">
    <source>
        <dbReference type="PROSITE" id="PS50213"/>
    </source>
</evidence>
<evidence type="ECO:0000313" key="4">
    <source>
        <dbReference type="Proteomes" id="UP001208570"/>
    </source>
</evidence>
<reference evidence="3" key="1">
    <citation type="journal article" date="2023" name="Mol. Biol. Evol.">
        <title>Third-Generation Sequencing Reveals the Adaptive Role of the Epigenome in Three Deep-Sea Polychaetes.</title>
        <authorList>
            <person name="Perez M."/>
            <person name="Aroh O."/>
            <person name="Sun Y."/>
            <person name="Lan Y."/>
            <person name="Juniper S.K."/>
            <person name="Young C.R."/>
            <person name="Angers B."/>
            <person name="Qian P.Y."/>
        </authorList>
    </citation>
    <scope>NUCLEOTIDE SEQUENCE</scope>
    <source>
        <strain evidence="3">P08H-3</strain>
    </source>
</reference>
<keyword evidence="1" id="KW-0732">Signal</keyword>
<dbReference type="Proteomes" id="UP001208570">
    <property type="component" value="Unassembled WGS sequence"/>
</dbReference>
<feature type="domain" description="FAS1" evidence="2">
    <location>
        <begin position="19"/>
        <end position="161"/>
    </location>
</feature>
<dbReference type="AlphaFoldDB" id="A0AAD9K1D1"/>
<dbReference type="Pfam" id="PF02469">
    <property type="entry name" value="Fasciclin"/>
    <property type="match status" value="4"/>
</dbReference>
<dbReference type="InterPro" id="IPR036378">
    <property type="entry name" value="FAS1_dom_sf"/>
</dbReference>
<proteinExistence type="predicted"/>
<feature type="chain" id="PRO_5042075888" description="FAS1 domain-containing protein" evidence="1">
    <location>
        <begin position="19"/>
        <end position="659"/>
    </location>
</feature>
<keyword evidence="4" id="KW-1185">Reference proteome</keyword>
<protein>
    <recommendedName>
        <fullName evidence="2">FAS1 domain-containing protein</fullName>
    </recommendedName>
</protein>
<name>A0AAD9K1D1_9ANNE</name>
<dbReference type="SMART" id="SM00554">
    <property type="entry name" value="FAS1"/>
    <property type="match status" value="4"/>
</dbReference>